<feature type="region of interest" description="Disordered" evidence="1">
    <location>
        <begin position="1"/>
        <end position="95"/>
    </location>
</feature>
<proteinExistence type="predicted"/>
<dbReference type="AlphaFoldDB" id="A0ABD3TCD0"/>
<feature type="compositionally biased region" description="Low complexity" evidence="1">
    <location>
        <begin position="77"/>
        <end position="95"/>
    </location>
</feature>
<evidence type="ECO:0000313" key="3">
    <source>
        <dbReference type="Proteomes" id="UP001634393"/>
    </source>
</evidence>
<feature type="compositionally biased region" description="Polar residues" evidence="1">
    <location>
        <begin position="61"/>
        <end position="76"/>
    </location>
</feature>
<comment type="caution">
    <text evidence="2">The sequence shown here is derived from an EMBL/GenBank/DDBJ whole genome shotgun (WGS) entry which is preliminary data.</text>
</comment>
<protein>
    <submittedName>
        <fullName evidence="2">Uncharacterized protein</fullName>
    </submittedName>
</protein>
<organism evidence="2 3">
    <name type="scientific">Penstemon smallii</name>
    <dbReference type="NCBI Taxonomy" id="265156"/>
    <lineage>
        <taxon>Eukaryota</taxon>
        <taxon>Viridiplantae</taxon>
        <taxon>Streptophyta</taxon>
        <taxon>Embryophyta</taxon>
        <taxon>Tracheophyta</taxon>
        <taxon>Spermatophyta</taxon>
        <taxon>Magnoliopsida</taxon>
        <taxon>eudicotyledons</taxon>
        <taxon>Gunneridae</taxon>
        <taxon>Pentapetalae</taxon>
        <taxon>asterids</taxon>
        <taxon>lamiids</taxon>
        <taxon>Lamiales</taxon>
        <taxon>Plantaginaceae</taxon>
        <taxon>Cheloneae</taxon>
        <taxon>Penstemon</taxon>
    </lineage>
</organism>
<dbReference type="Proteomes" id="UP001634393">
    <property type="component" value="Unassembled WGS sequence"/>
</dbReference>
<evidence type="ECO:0000313" key="2">
    <source>
        <dbReference type="EMBL" id="KAL3834650.1"/>
    </source>
</evidence>
<dbReference type="EMBL" id="JBJXBP010000004">
    <property type="protein sequence ID" value="KAL3834650.1"/>
    <property type="molecule type" value="Genomic_DNA"/>
</dbReference>
<sequence length="357" mass="38401">MRRSFGGGGSGMGGGNGGGMLRTVHRAVRAGVGGAPSEPFSSASANSTTIGGGANSRKKTNFNNKISNHPNTALTLSSSSNENSSNGSSSSSASFSSQINFPGSAGFGAGGPNCSDEIMGWECVDGIEEEDERARLFYEDFVFGNVPSSDEVNHAVSALQQVLEPSFYKRVPKEEFEEDTVKDVVDEVNSPMAFGKKISSEMDWIEPSMHLCNSRILQPRGSDRVYDAFRLLQTEPSVQKMVISLSSDRAIWDAVLNNEAVKELRADINGIGEKTDEGSDDGSNPLKDIMSWVFVNSKAIIMQMIDKIAKIVNEAFQPLNEEKNGGSKDPLEENLKTSLFLSIVVLLIVVVTRAQIA</sequence>
<gene>
    <name evidence="2" type="ORF">ACJIZ3_009386</name>
</gene>
<feature type="compositionally biased region" description="Gly residues" evidence="1">
    <location>
        <begin position="1"/>
        <end position="20"/>
    </location>
</feature>
<keyword evidence="3" id="KW-1185">Reference proteome</keyword>
<dbReference type="PANTHER" id="PTHR33625">
    <property type="entry name" value="OS08G0179900 PROTEIN"/>
    <property type="match status" value="1"/>
</dbReference>
<accession>A0ABD3TCD0</accession>
<reference evidence="2 3" key="1">
    <citation type="submission" date="2024-12" db="EMBL/GenBank/DDBJ databases">
        <title>The unique morphological basis and parallel evolutionary history of personate flowers in Penstemon.</title>
        <authorList>
            <person name="Depatie T.H."/>
            <person name="Wessinger C.A."/>
        </authorList>
    </citation>
    <scope>NUCLEOTIDE SEQUENCE [LARGE SCALE GENOMIC DNA]</scope>
    <source>
        <strain evidence="2">WTNN_2</strain>
        <tissue evidence="2">Leaf</tissue>
    </source>
</reference>
<name>A0ABD3TCD0_9LAMI</name>
<dbReference type="PANTHER" id="PTHR33625:SF3">
    <property type="entry name" value="OS04G0550700 PROTEIN"/>
    <property type="match status" value="1"/>
</dbReference>
<feature type="compositionally biased region" description="Polar residues" evidence="1">
    <location>
        <begin position="39"/>
        <end position="49"/>
    </location>
</feature>
<evidence type="ECO:0000256" key="1">
    <source>
        <dbReference type="SAM" id="MobiDB-lite"/>
    </source>
</evidence>